<evidence type="ECO:0000313" key="3">
    <source>
        <dbReference type="EMBL" id="QDT64194.1"/>
    </source>
</evidence>
<dbReference type="KEGG" id="chya:V22_14250"/>
<feature type="region of interest" description="Disordered" evidence="1">
    <location>
        <begin position="117"/>
        <end position="165"/>
    </location>
</feature>
<dbReference type="EMBL" id="CP036316">
    <property type="protein sequence ID" value="QDT64194.1"/>
    <property type="molecule type" value="Genomic_DNA"/>
</dbReference>
<organism evidence="3 4">
    <name type="scientific">Calycomorphotria hydatis</name>
    <dbReference type="NCBI Taxonomy" id="2528027"/>
    <lineage>
        <taxon>Bacteria</taxon>
        <taxon>Pseudomonadati</taxon>
        <taxon>Planctomycetota</taxon>
        <taxon>Planctomycetia</taxon>
        <taxon>Planctomycetales</taxon>
        <taxon>Planctomycetaceae</taxon>
        <taxon>Calycomorphotria</taxon>
    </lineage>
</organism>
<feature type="compositionally biased region" description="Low complexity" evidence="1">
    <location>
        <begin position="125"/>
        <end position="138"/>
    </location>
</feature>
<reference evidence="3 4" key="1">
    <citation type="submission" date="2019-02" db="EMBL/GenBank/DDBJ databases">
        <title>Deep-cultivation of Planctomycetes and their phenomic and genomic characterization uncovers novel biology.</title>
        <authorList>
            <person name="Wiegand S."/>
            <person name="Jogler M."/>
            <person name="Boedeker C."/>
            <person name="Pinto D."/>
            <person name="Vollmers J."/>
            <person name="Rivas-Marin E."/>
            <person name="Kohn T."/>
            <person name="Peeters S.H."/>
            <person name="Heuer A."/>
            <person name="Rast P."/>
            <person name="Oberbeckmann S."/>
            <person name="Bunk B."/>
            <person name="Jeske O."/>
            <person name="Meyerdierks A."/>
            <person name="Storesund J.E."/>
            <person name="Kallscheuer N."/>
            <person name="Luecker S."/>
            <person name="Lage O.M."/>
            <person name="Pohl T."/>
            <person name="Merkel B.J."/>
            <person name="Hornburger P."/>
            <person name="Mueller R.-W."/>
            <person name="Bruemmer F."/>
            <person name="Labrenz M."/>
            <person name="Spormann A.M."/>
            <person name="Op den Camp H."/>
            <person name="Overmann J."/>
            <person name="Amann R."/>
            <person name="Jetten M.S.M."/>
            <person name="Mascher T."/>
            <person name="Medema M.H."/>
            <person name="Devos D.P."/>
            <person name="Kaster A.-K."/>
            <person name="Ovreas L."/>
            <person name="Rohde M."/>
            <person name="Galperin M.Y."/>
            <person name="Jogler C."/>
        </authorList>
    </citation>
    <scope>NUCLEOTIDE SEQUENCE [LARGE SCALE GENOMIC DNA]</scope>
    <source>
        <strain evidence="3 4">V22</strain>
    </source>
</reference>
<proteinExistence type="predicted"/>
<gene>
    <name evidence="3" type="ORF">V22_14250</name>
</gene>
<evidence type="ECO:0000256" key="2">
    <source>
        <dbReference type="SAM" id="Phobius"/>
    </source>
</evidence>
<feature type="transmembrane region" description="Helical" evidence="2">
    <location>
        <begin position="12"/>
        <end position="31"/>
    </location>
</feature>
<evidence type="ECO:0000313" key="4">
    <source>
        <dbReference type="Proteomes" id="UP000319976"/>
    </source>
</evidence>
<dbReference type="AlphaFoldDB" id="A0A517T738"/>
<sequence length="165" mass="18000">MLIETFIALFPYTYLVWLVLGISIGVTRRMLVGPIEESKTLALWLLVFGFWSVLGFGVTCKWIYECTKWDGAPANFSSIGLIFLFTPVWHLPVGLPTAVFIGLLMNVPFRRGDGEEKMIEPQSTSNLPSSAANAAPSPEGEGFLCEPSPSGEGGRRPDEGNSTAE</sequence>
<name>A0A517T738_9PLAN</name>
<keyword evidence="4" id="KW-1185">Reference proteome</keyword>
<keyword evidence="2" id="KW-1133">Transmembrane helix</keyword>
<feature type="transmembrane region" description="Helical" evidence="2">
    <location>
        <begin position="43"/>
        <end position="64"/>
    </location>
</feature>
<accession>A0A517T738</accession>
<feature type="transmembrane region" description="Helical" evidence="2">
    <location>
        <begin position="76"/>
        <end position="104"/>
    </location>
</feature>
<keyword evidence="2" id="KW-0812">Transmembrane</keyword>
<evidence type="ECO:0000256" key="1">
    <source>
        <dbReference type="SAM" id="MobiDB-lite"/>
    </source>
</evidence>
<keyword evidence="2" id="KW-0472">Membrane</keyword>
<dbReference type="Proteomes" id="UP000319976">
    <property type="component" value="Chromosome"/>
</dbReference>
<protein>
    <submittedName>
        <fullName evidence="3">Uncharacterized protein</fullName>
    </submittedName>
</protein>